<feature type="compositionally biased region" description="Low complexity" evidence="6">
    <location>
        <begin position="754"/>
        <end position="769"/>
    </location>
</feature>
<dbReference type="InterPro" id="IPR000571">
    <property type="entry name" value="Znf_CCCH"/>
</dbReference>
<reference evidence="8 9" key="1">
    <citation type="submission" date="2014-02" db="EMBL/GenBank/DDBJ databases">
        <authorList>
            <person name="Sibley D."/>
            <person name="Venepally P."/>
            <person name="Karamycheva S."/>
            <person name="Hadjithomas M."/>
            <person name="Khan A."/>
            <person name="Brunk B."/>
            <person name="Roos D."/>
            <person name="Caler E."/>
            <person name="Lorenzi H."/>
        </authorList>
    </citation>
    <scope>NUCLEOTIDE SEQUENCE [LARGE SCALE GENOMIC DNA]</scope>
    <source>
        <strain evidence="8 9">GAB2-2007-GAL-DOM2</strain>
    </source>
</reference>
<dbReference type="EMBL" id="AHZU02001672">
    <property type="protein sequence ID" value="KFG30069.1"/>
    <property type="molecule type" value="Genomic_DNA"/>
</dbReference>
<dbReference type="AlphaFoldDB" id="A0A086JD51"/>
<feature type="compositionally biased region" description="Basic and acidic residues" evidence="6">
    <location>
        <begin position="559"/>
        <end position="568"/>
    </location>
</feature>
<evidence type="ECO:0000256" key="5">
    <source>
        <dbReference type="PROSITE-ProRule" id="PRU00723"/>
    </source>
</evidence>
<organism evidence="8 9">
    <name type="scientific">Toxoplasma gondii GAB2-2007-GAL-DOM2</name>
    <dbReference type="NCBI Taxonomy" id="1130820"/>
    <lineage>
        <taxon>Eukaryota</taxon>
        <taxon>Sar</taxon>
        <taxon>Alveolata</taxon>
        <taxon>Apicomplexa</taxon>
        <taxon>Conoidasida</taxon>
        <taxon>Coccidia</taxon>
        <taxon>Eucoccidiorida</taxon>
        <taxon>Eimeriorina</taxon>
        <taxon>Sarcocystidae</taxon>
        <taxon>Toxoplasma</taxon>
    </lineage>
</organism>
<gene>
    <name evidence="8" type="ORF">TGDOM2_255310</name>
</gene>
<dbReference type="Pfam" id="PF00642">
    <property type="entry name" value="zf-CCCH"/>
    <property type="match status" value="1"/>
</dbReference>
<dbReference type="InterPro" id="IPR045877">
    <property type="entry name" value="ZFP36-like"/>
</dbReference>
<evidence type="ECO:0000256" key="6">
    <source>
        <dbReference type="SAM" id="MobiDB-lite"/>
    </source>
</evidence>
<feature type="zinc finger region" description="C3H1-type" evidence="5">
    <location>
        <begin position="70"/>
        <end position="98"/>
    </location>
</feature>
<dbReference type="SMART" id="SM00356">
    <property type="entry name" value="ZnF_C3H1"/>
    <property type="match status" value="3"/>
</dbReference>
<evidence type="ECO:0000256" key="3">
    <source>
        <dbReference type="ARBA" id="ARBA00022771"/>
    </source>
</evidence>
<feature type="compositionally biased region" description="Polar residues" evidence="6">
    <location>
        <begin position="569"/>
        <end position="586"/>
    </location>
</feature>
<feature type="domain" description="C3H1-type" evidence="7">
    <location>
        <begin position="70"/>
        <end position="98"/>
    </location>
</feature>
<feature type="region of interest" description="Disordered" evidence="6">
    <location>
        <begin position="559"/>
        <end position="589"/>
    </location>
</feature>
<dbReference type="OrthoDB" id="329686at2759"/>
<proteinExistence type="predicted"/>
<keyword evidence="3 5" id="KW-0863">Zinc-finger</keyword>
<evidence type="ECO:0000256" key="2">
    <source>
        <dbReference type="ARBA" id="ARBA00022737"/>
    </source>
</evidence>
<sequence length="877" mass="91516">MLYKTNLCKFYLKGTCKRGHKCSWAHGEKDIRPFPAFFKTRMCYNWIYFGTCDRQPCTYAHSHLELRGSGKALRLCNYYFRDAHCPKGARCPMAHDVSQLDPAIKNLPPLLNEWSETSPQPPARGGPLDGSGASQQPPHKVCSSSGPRQPSNFSVSSQHPNQQPQLSPAELPRHPFSGSVSATSHRGLPLYPQGTSVPGPHAESLASSHSLSSPHNSTLQLTQGLSADDRIPLPHLSQGAVPAGSPRFCTPGGMSADAAHDPQLASKEEASPFSCPRVEAVPRDGAAPPLYAFGGNSEGSTPASGVIRPSPRGVESYGRHRLGGGSLVERASPPPQPPLTQNTCGPHESLSAPDLSVGRPRHLPGTRTPSSLPTNPQNDSFPPTLDKVLRDQKTTGDSLLSDTWLWSQQPVGLPLAPPGSFSMGAAGWSPPGSSLLAGVVSTGDDFPELSEVGGQRNADHSLLYELQQREENAKSRCSNSEFYPGNSDPFDHLWALLDDAPAPASSESHGTGSGGNSRLLDPHVSARSLCDSSVDTGVTDVFQAGTALSELLGADKRETAEGFRDSRSTEYSQSGPHTRANVSVSGGDSALESPSVGLLPDFVAPGSKRCDSAACSSQVGTGTLSSPTSLSSSTDNCGRIGCGSFGLPPTSSSGGVVACSGRESYLPQARLMRSVSPSDTVQAAGYSVVSGNGVAVGCENSPRTQQGREREERVSGLCAPVLVSGGVWEDSSKCSTGTALTAPESGLRTQACCSPSNSNRSYTSNYSTSLGTSRNGGGSDVTSAEGTQHPVRGCFDVMAAGFQGVAGLWSLGGRTGTETSSDPAVSADERIDEAEAGHLADFLLSTPLLPVNTCSSGAGATVGEARKPPQERATAST</sequence>
<feature type="region of interest" description="Disordered" evidence="6">
    <location>
        <begin position="248"/>
        <end position="387"/>
    </location>
</feature>
<feature type="domain" description="C3H1-type" evidence="7">
    <location>
        <begin position="2"/>
        <end position="29"/>
    </location>
</feature>
<evidence type="ECO:0000313" key="8">
    <source>
        <dbReference type="EMBL" id="KFG30069.1"/>
    </source>
</evidence>
<feature type="compositionally biased region" description="Low complexity" evidence="6">
    <location>
        <begin position="200"/>
        <end position="217"/>
    </location>
</feature>
<evidence type="ECO:0000259" key="7">
    <source>
        <dbReference type="PROSITE" id="PS50103"/>
    </source>
</evidence>
<dbReference type="GO" id="GO:0003729">
    <property type="term" value="F:mRNA binding"/>
    <property type="evidence" value="ECO:0007669"/>
    <property type="project" value="InterPro"/>
</dbReference>
<accession>A0A086JD51</accession>
<evidence type="ECO:0000256" key="4">
    <source>
        <dbReference type="ARBA" id="ARBA00022833"/>
    </source>
</evidence>
<dbReference type="PROSITE" id="PS50103">
    <property type="entry name" value="ZF_C3H1"/>
    <property type="match status" value="3"/>
</dbReference>
<keyword evidence="4 5" id="KW-0862">Zinc</keyword>
<evidence type="ECO:0000256" key="1">
    <source>
        <dbReference type="ARBA" id="ARBA00022723"/>
    </source>
</evidence>
<feature type="region of interest" description="Disordered" evidence="6">
    <location>
        <begin position="109"/>
        <end position="219"/>
    </location>
</feature>
<feature type="region of interest" description="Disordered" evidence="6">
    <location>
        <begin position="857"/>
        <end position="877"/>
    </location>
</feature>
<dbReference type="InterPro" id="IPR036855">
    <property type="entry name" value="Znf_CCCH_sf"/>
</dbReference>
<dbReference type="GO" id="GO:0008270">
    <property type="term" value="F:zinc ion binding"/>
    <property type="evidence" value="ECO:0007669"/>
    <property type="project" value="UniProtKB-KW"/>
</dbReference>
<feature type="compositionally biased region" description="Polar residues" evidence="6">
    <location>
        <begin position="132"/>
        <end position="166"/>
    </location>
</feature>
<keyword evidence="2" id="KW-0677">Repeat</keyword>
<comment type="caution">
    <text evidence="8">The sequence shown here is derived from an EMBL/GenBank/DDBJ whole genome shotgun (WGS) entry which is preliminary data.</text>
</comment>
<dbReference type="VEuPathDB" id="ToxoDB:TGDOM2_255310"/>
<dbReference type="Gene3D" id="3.30.1370.210">
    <property type="match status" value="1"/>
</dbReference>
<protein>
    <submittedName>
        <fullName evidence="8">Zinc finger (CCCH type) motif-containing protein</fullName>
    </submittedName>
</protein>
<feature type="region of interest" description="Disordered" evidence="6">
    <location>
        <begin position="745"/>
        <end position="784"/>
    </location>
</feature>
<name>A0A086JD51_TOXGO</name>
<feature type="compositionally biased region" description="Polar residues" evidence="6">
    <location>
        <begin position="367"/>
        <end position="381"/>
    </location>
</feature>
<evidence type="ECO:0000313" key="9">
    <source>
        <dbReference type="Proteomes" id="UP000028837"/>
    </source>
</evidence>
<feature type="region of interest" description="Disordered" evidence="6">
    <location>
        <begin position="501"/>
        <end position="520"/>
    </location>
</feature>
<dbReference type="Proteomes" id="UP000028837">
    <property type="component" value="Unassembled WGS sequence"/>
</dbReference>
<feature type="zinc finger region" description="C3H1-type" evidence="5">
    <location>
        <begin position="37"/>
        <end position="64"/>
    </location>
</feature>
<dbReference type="SUPFAM" id="SSF90229">
    <property type="entry name" value="CCCH zinc finger"/>
    <property type="match status" value="2"/>
</dbReference>
<dbReference type="PANTHER" id="PTHR12547:SF18">
    <property type="entry name" value="PROTEIN TIS11"/>
    <property type="match status" value="1"/>
</dbReference>
<feature type="domain" description="C3H1-type" evidence="7">
    <location>
        <begin position="37"/>
        <end position="64"/>
    </location>
</feature>
<keyword evidence="1 5" id="KW-0479">Metal-binding</keyword>
<feature type="zinc finger region" description="C3H1-type" evidence="5">
    <location>
        <begin position="2"/>
        <end position="29"/>
    </location>
</feature>
<dbReference type="PANTHER" id="PTHR12547">
    <property type="entry name" value="CCCH ZINC FINGER/TIS11-RELATED"/>
    <property type="match status" value="1"/>
</dbReference>